<accession>A0A2U8UJ19</accession>
<feature type="region of interest" description="Disordered" evidence="1">
    <location>
        <begin position="1"/>
        <end position="20"/>
    </location>
</feature>
<protein>
    <submittedName>
        <fullName evidence="2">Uncharacterized protein</fullName>
    </submittedName>
</protein>
<dbReference type="Proteomes" id="UP000246975">
    <property type="component" value="Segment"/>
</dbReference>
<dbReference type="EMBL" id="MH153804">
    <property type="protein sequence ID" value="AWN03675.1"/>
    <property type="molecule type" value="Genomic_DNA"/>
</dbReference>
<proteinExistence type="predicted"/>
<name>A0A2U8UJ19_9CAUD</name>
<reference evidence="2 3" key="1">
    <citation type="submission" date="2018-03" db="EMBL/GenBank/DDBJ databases">
        <authorList>
            <person name="Garlena R.A."/>
            <person name="Russell D.A."/>
            <person name="Pope W.H."/>
            <person name="Jacobs-Sera D."/>
            <person name="Hatfull G.F."/>
        </authorList>
    </citation>
    <scope>NUCLEOTIDE SEQUENCE [LARGE SCALE GENOMIC DNA]</scope>
</reference>
<organism evidence="2 3">
    <name type="scientific">Gordonia phage Jace</name>
    <dbReference type="NCBI Taxonomy" id="2182360"/>
    <lineage>
        <taxon>Viruses</taxon>
        <taxon>Duplodnaviria</taxon>
        <taxon>Heunggongvirae</taxon>
        <taxon>Uroviricota</taxon>
        <taxon>Caudoviricetes</taxon>
        <taxon>Jacevirus</taxon>
        <taxon>Jacevirus jace</taxon>
    </lineage>
</organism>
<evidence type="ECO:0000313" key="3">
    <source>
        <dbReference type="Proteomes" id="UP000246975"/>
    </source>
</evidence>
<dbReference type="KEGG" id="vg:54992219"/>
<evidence type="ECO:0000313" key="2">
    <source>
        <dbReference type="EMBL" id="AWN03675.1"/>
    </source>
</evidence>
<dbReference type="RefSeq" id="YP_009801701.1">
    <property type="nucleotide sequence ID" value="NC_047974.1"/>
</dbReference>
<keyword evidence="3" id="KW-1185">Reference proteome</keyword>
<evidence type="ECO:0000256" key="1">
    <source>
        <dbReference type="SAM" id="MobiDB-lite"/>
    </source>
</evidence>
<dbReference type="GeneID" id="54992219"/>
<sequence length="165" mass="18167">MTDAQTIAAPADFDLDENGGRQRFHDLDDAGAYDAEKHGHYIEGALKVYLRRNVANTAWLIDSPTNDGYGLDTAHPDYSLVYDTDECPCGHTPRQPNKAHDAAINAIRGLPNAEELLRLLADSLGYELRDTKGPKCRACGRTYDQDDSCANDTNGRHDFPEDAGE</sequence>
<gene>
    <name evidence="2" type="primary">55</name>
    <name evidence="2" type="ORF">PBI_JACE_55</name>
</gene>